<organism evidence="1 2">
    <name type="scientific">Ridgeia piscesae</name>
    <name type="common">Tubeworm</name>
    <dbReference type="NCBI Taxonomy" id="27915"/>
    <lineage>
        <taxon>Eukaryota</taxon>
        <taxon>Metazoa</taxon>
        <taxon>Spiralia</taxon>
        <taxon>Lophotrochozoa</taxon>
        <taxon>Annelida</taxon>
        <taxon>Polychaeta</taxon>
        <taxon>Sedentaria</taxon>
        <taxon>Canalipalpata</taxon>
        <taxon>Sabellida</taxon>
        <taxon>Siboglinidae</taxon>
        <taxon>Ridgeia</taxon>
    </lineage>
</organism>
<gene>
    <name evidence="1" type="ORF">NP493_664g00020</name>
</gene>
<dbReference type="Proteomes" id="UP001209878">
    <property type="component" value="Unassembled WGS sequence"/>
</dbReference>
<keyword evidence="2" id="KW-1185">Reference proteome</keyword>
<comment type="caution">
    <text evidence="1">The sequence shown here is derived from an EMBL/GenBank/DDBJ whole genome shotgun (WGS) entry which is preliminary data.</text>
</comment>
<reference evidence="1" key="1">
    <citation type="journal article" date="2023" name="Mol. Biol. Evol.">
        <title>Third-Generation Sequencing Reveals the Adaptive Role of the Epigenome in Three Deep-Sea Polychaetes.</title>
        <authorList>
            <person name="Perez M."/>
            <person name="Aroh O."/>
            <person name="Sun Y."/>
            <person name="Lan Y."/>
            <person name="Juniper S.K."/>
            <person name="Young C.R."/>
            <person name="Angers B."/>
            <person name="Qian P.Y."/>
        </authorList>
    </citation>
    <scope>NUCLEOTIDE SEQUENCE</scope>
    <source>
        <strain evidence="1">R07B-5</strain>
    </source>
</reference>
<proteinExistence type="predicted"/>
<dbReference type="EMBL" id="JAODUO010000664">
    <property type="protein sequence ID" value="KAK2176384.1"/>
    <property type="molecule type" value="Genomic_DNA"/>
</dbReference>
<evidence type="ECO:0000313" key="1">
    <source>
        <dbReference type="EMBL" id="KAK2176384.1"/>
    </source>
</evidence>
<sequence>MRDRRVCSEMVRVSRIESGNEGQRSLKTDGWSQ</sequence>
<evidence type="ECO:0000313" key="2">
    <source>
        <dbReference type="Proteomes" id="UP001209878"/>
    </source>
</evidence>
<dbReference type="AlphaFoldDB" id="A0AAD9KS55"/>
<accession>A0AAD9KS55</accession>
<protein>
    <submittedName>
        <fullName evidence="1">Uncharacterized protein</fullName>
    </submittedName>
</protein>
<name>A0AAD9KS55_RIDPI</name>